<proteinExistence type="predicted"/>
<accession>A0ABS6E9P1</accession>
<comment type="caution">
    <text evidence="1">The sequence shown here is derived from an EMBL/GenBank/DDBJ whole genome shotgun (WGS) entry which is preliminary data.</text>
</comment>
<dbReference type="RefSeq" id="WP_216520425.1">
    <property type="nucleotide sequence ID" value="NZ_JAHLPM010000011.1"/>
</dbReference>
<name>A0ABS6E9P1_9FIRM</name>
<organism evidence="1 2">
    <name type="scientific">Tissierella simiarum</name>
    <dbReference type="NCBI Taxonomy" id="2841534"/>
    <lineage>
        <taxon>Bacteria</taxon>
        <taxon>Bacillati</taxon>
        <taxon>Bacillota</taxon>
        <taxon>Tissierellia</taxon>
        <taxon>Tissierellales</taxon>
        <taxon>Tissierellaceae</taxon>
        <taxon>Tissierella</taxon>
    </lineage>
</organism>
<reference evidence="1 2" key="1">
    <citation type="submission" date="2021-06" db="EMBL/GenBank/DDBJ databases">
        <authorList>
            <person name="Sun Q."/>
            <person name="Li D."/>
        </authorList>
    </citation>
    <scope>NUCLEOTIDE SEQUENCE [LARGE SCALE GENOMIC DNA]</scope>
    <source>
        <strain evidence="1 2">MSJ-40</strain>
    </source>
</reference>
<keyword evidence="2" id="KW-1185">Reference proteome</keyword>
<evidence type="ECO:0000313" key="1">
    <source>
        <dbReference type="EMBL" id="MBU5438923.1"/>
    </source>
</evidence>
<sequence length="190" mass="22432">MEKEKTLSTEEEIKIFSDPYRIRILTTFKNLGKPATVKEIADLMKEVPSKVHYHVKKLESIDVLKLIYTREINGIIAKYYEPTAESFAIGTELDNSPIDDVIKDEIRKLIVNLYDESKNIILDYLSERGDNIKSKERSSIVSKSVYLTEEEFKEFNQILEEFYYKHREKKLDGKKYHLFNTIFYIDDTVE</sequence>
<gene>
    <name evidence="1" type="ORF">KQI42_12925</name>
</gene>
<dbReference type="Pfam" id="PF12840">
    <property type="entry name" value="HTH_20"/>
    <property type="match status" value="1"/>
</dbReference>
<dbReference type="InterPro" id="IPR011991">
    <property type="entry name" value="ArsR-like_HTH"/>
</dbReference>
<protein>
    <submittedName>
        <fullName evidence="1">Helix-turn-helix domain-containing protein</fullName>
    </submittedName>
</protein>
<dbReference type="EMBL" id="JAHLPM010000011">
    <property type="protein sequence ID" value="MBU5438923.1"/>
    <property type="molecule type" value="Genomic_DNA"/>
</dbReference>
<evidence type="ECO:0000313" key="2">
    <source>
        <dbReference type="Proteomes" id="UP000749471"/>
    </source>
</evidence>
<dbReference type="Proteomes" id="UP000749471">
    <property type="component" value="Unassembled WGS sequence"/>
</dbReference>
<dbReference type="CDD" id="cd00090">
    <property type="entry name" value="HTH_ARSR"/>
    <property type="match status" value="1"/>
</dbReference>